<dbReference type="EMBL" id="HBHP01011223">
    <property type="protein sequence ID" value="CAD9757946.1"/>
    <property type="molecule type" value="Transcribed_RNA"/>
</dbReference>
<evidence type="ECO:0008006" key="3">
    <source>
        <dbReference type="Google" id="ProtNLM"/>
    </source>
</evidence>
<sequence length="282" mass="31231">MNNCVNFQRQMEKAQENFSQMSLRKASEPLTGAQWPLPNHAQVPRRTPSPWSQGSSQSEREPQHPSTRPTRANSPEKRPGVSLTVRQAQYALSVHVSHIPHRASWTDIAAAFQKIGPTTRVYQKQNTTWAHVHFTEISHVEDAMTAAAAGLIRVCGQRVRVSRRRKGRQAQKLLTAAATESKAPSNDGAPHVRDLKVVRRRRRQRRNSFDSAASSTSASTQSSASTNAAASSFNSTATSLSLFSHSFAEKQQPVDENASPLSRTLFSQRLRLFNVQNLSIAA</sequence>
<feature type="region of interest" description="Disordered" evidence="1">
    <location>
        <begin position="16"/>
        <end position="80"/>
    </location>
</feature>
<dbReference type="SUPFAM" id="SSF54928">
    <property type="entry name" value="RNA-binding domain, RBD"/>
    <property type="match status" value="1"/>
</dbReference>
<gene>
    <name evidence="2" type="ORF">LSP00402_LOCUS6940</name>
</gene>
<accession>A0A7S2TLQ4</accession>
<dbReference type="InterPro" id="IPR012677">
    <property type="entry name" value="Nucleotide-bd_a/b_plait_sf"/>
</dbReference>
<organism evidence="2">
    <name type="scientific">Lotharella oceanica</name>
    <dbReference type="NCBI Taxonomy" id="641309"/>
    <lineage>
        <taxon>Eukaryota</taxon>
        <taxon>Sar</taxon>
        <taxon>Rhizaria</taxon>
        <taxon>Cercozoa</taxon>
        <taxon>Chlorarachniophyceae</taxon>
        <taxon>Lotharella</taxon>
    </lineage>
</organism>
<feature type="compositionally biased region" description="Low complexity" evidence="1">
    <location>
        <begin position="211"/>
        <end position="225"/>
    </location>
</feature>
<dbReference type="AlphaFoldDB" id="A0A7S2TLQ4"/>
<reference evidence="2" key="1">
    <citation type="submission" date="2021-01" db="EMBL/GenBank/DDBJ databases">
        <authorList>
            <person name="Corre E."/>
            <person name="Pelletier E."/>
            <person name="Niang G."/>
            <person name="Scheremetjew M."/>
            <person name="Finn R."/>
            <person name="Kale V."/>
            <person name="Holt S."/>
            <person name="Cochrane G."/>
            <person name="Meng A."/>
            <person name="Brown T."/>
            <person name="Cohen L."/>
        </authorList>
    </citation>
    <scope>NUCLEOTIDE SEQUENCE</scope>
    <source>
        <strain evidence="2">CCMP622</strain>
    </source>
</reference>
<dbReference type="GO" id="GO:0003676">
    <property type="term" value="F:nucleic acid binding"/>
    <property type="evidence" value="ECO:0007669"/>
    <property type="project" value="InterPro"/>
</dbReference>
<dbReference type="InterPro" id="IPR035979">
    <property type="entry name" value="RBD_domain_sf"/>
</dbReference>
<name>A0A7S2TLQ4_9EUKA</name>
<evidence type="ECO:0000313" key="2">
    <source>
        <dbReference type="EMBL" id="CAD9757946.1"/>
    </source>
</evidence>
<protein>
    <recommendedName>
        <fullName evidence="3">RRM domain-containing protein</fullName>
    </recommendedName>
</protein>
<feature type="region of interest" description="Disordered" evidence="1">
    <location>
        <begin position="161"/>
        <end position="225"/>
    </location>
</feature>
<dbReference type="Gene3D" id="3.30.70.330">
    <property type="match status" value="1"/>
</dbReference>
<evidence type="ECO:0000256" key="1">
    <source>
        <dbReference type="SAM" id="MobiDB-lite"/>
    </source>
</evidence>
<proteinExistence type="predicted"/>
<feature type="compositionally biased region" description="Polar residues" evidence="1">
    <location>
        <begin position="64"/>
        <end position="73"/>
    </location>
</feature>